<reference evidence="1" key="1">
    <citation type="submission" date="2019-08" db="EMBL/GenBank/DDBJ databases">
        <authorList>
            <person name="Kucharzyk K."/>
            <person name="Murdoch R.W."/>
            <person name="Higgins S."/>
            <person name="Loffler F."/>
        </authorList>
    </citation>
    <scope>NUCLEOTIDE SEQUENCE</scope>
</reference>
<protein>
    <submittedName>
        <fullName evidence="1">Uncharacterized protein</fullName>
    </submittedName>
</protein>
<comment type="caution">
    <text evidence="1">The sequence shown here is derived from an EMBL/GenBank/DDBJ whole genome shotgun (WGS) entry which is preliminary data.</text>
</comment>
<gene>
    <name evidence="1" type="ORF">SDC9_150113</name>
</gene>
<evidence type="ECO:0000313" key="1">
    <source>
        <dbReference type="EMBL" id="MPN02892.1"/>
    </source>
</evidence>
<dbReference type="EMBL" id="VSSQ01048846">
    <property type="protein sequence ID" value="MPN02892.1"/>
    <property type="molecule type" value="Genomic_DNA"/>
</dbReference>
<accession>A0A645ENQ3</accession>
<dbReference type="AlphaFoldDB" id="A0A645ENQ3"/>
<organism evidence="1">
    <name type="scientific">bioreactor metagenome</name>
    <dbReference type="NCBI Taxonomy" id="1076179"/>
    <lineage>
        <taxon>unclassified sequences</taxon>
        <taxon>metagenomes</taxon>
        <taxon>ecological metagenomes</taxon>
    </lineage>
</organism>
<sequence length="118" mass="13518">MPGIGDWRKYLLDLFRPVLPFSIDDDGVVRRSIDGKSSPVRLIVRVFSRIKQQGFALSFQHNLQHLLLCMSYSLWSAAEEQKNAVFIPPASHHIKTRIIQPIGNRRWSPFLPIGGRPL</sequence>
<name>A0A645ENQ3_9ZZZZ</name>
<proteinExistence type="predicted"/>